<feature type="region of interest" description="Disordered" evidence="4">
    <location>
        <begin position="1417"/>
        <end position="1456"/>
    </location>
</feature>
<feature type="domain" description="Centrosomin N-terminal motif 1" evidence="5">
    <location>
        <begin position="405"/>
        <end position="476"/>
    </location>
</feature>
<dbReference type="Pfam" id="PF12808">
    <property type="entry name" value="Mto2_bdg"/>
    <property type="match status" value="1"/>
</dbReference>
<dbReference type="Gene3D" id="1.10.287.1490">
    <property type="match status" value="1"/>
</dbReference>
<feature type="compositionally biased region" description="Polar residues" evidence="4">
    <location>
        <begin position="338"/>
        <end position="351"/>
    </location>
</feature>
<feature type="compositionally biased region" description="Basic residues" evidence="4">
    <location>
        <begin position="234"/>
        <end position="247"/>
    </location>
</feature>
<evidence type="ECO:0000313" key="8">
    <source>
        <dbReference type="Proteomes" id="UP001175261"/>
    </source>
</evidence>
<keyword evidence="8" id="KW-1185">Reference proteome</keyword>
<organism evidence="7 8">
    <name type="scientific">Sarocladium strictum</name>
    <name type="common">Black bundle disease fungus</name>
    <name type="synonym">Acremonium strictum</name>
    <dbReference type="NCBI Taxonomy" id="5046"/>
    <lineage>
        <taxon>Eukaryota</taxon>
        <taxon>Fungi</taxon>
        <taxon>Dikarya</taxon>
        <taxon>Ascomycota</taxon>
        <taxon>Pezizomycotina</taxon>
        <taxon>Sordariomycetes</taxon>
        <taxon>Hypocreomycetidae</taxon>
        <taxon>Hypocreales</taxon>
        <taxon>Sarocladiaceae</taxon>
        <taxon>Sarocladium</taxon>
    </lineage>
</organism>
<feature type="coiled-coil region" evidence="3">
    <location>
        <begin position="512"/>
        <end position="539"/>
    </location>
</feature>
<dbReference type="Proteomes" id="UP001175261">
    <property type="component" value="Unassembled WGS sequence"/>
</dbReference>
<gene>
    <name evidence="7" type="ORF">NLU13_9966</name>
</gene>
<feature type="compositionally biased region" description="Polar residues" evidence="4">
    <location>
        <begin position="486"/>
        <end position="497"/>
    </location>
</feature>
<sequence>MTTNEQPSTTPPPPSPPQDVSVTNSPGKEDAKPAGTVSSAEQSTSDARATNAGDESSYLDGVTMEASHMPDDSVSEDAVREHLKDVESSFLPTLSPIPTGVNTAEAGIDDTYLFDSPTKKEPQLQLQQPQQQRKSPSVDPSDHGNTTSSLENLDSSPTAAAAARTISRAVSMASTAIHHPTGASGNDGGGDEGGDETFSSSVNAESTDQELSLSRSHSLSEKLDAGSTPGFSLRSRRPKYLRSRHASQRSSTSSFATNPESHEGSDVTVGLGADYALQSGGAVPALGMPRNLSSTLTRSISMGSVASGFGEEYYDHPANQLETLPEVVSPERVRNSDQMKTPKPSRQTLNSAPTDTVIARHVSNVHVPESLAKEYRFKSGLETPRRPSTFTSQTGTTGRSGKNLTLKEQSSTIERLSKENFDLKLKVMFLSDRLDKLSEEGIKEMISENVDLKTNLAVLQRDNKVLRRRVKELEKQRKDEDERPSTARSGTSSTDQTARLYDEEAQEREEELIYLRERVEEYAVEIERLRRESLNRESEKRKLSDIVRSLGERTGENLGREEEADVWKDLLEQETARREQADEDNRKLRDEIFRMKQDMASTQGSLHHTTNIYNITKRQQRDREAMGQPGPGLSAEVEGSNASLSAATTIVEELRREGEQLRHENAELRREVGAQTSMLTSRNREKERLYQEIEDLKMAQRRGGPALSAVDSILDRSASRAGGHERSQSRGSAQTRRTSADDEAEREELENKLAEVRDRMSEVKLQNQELQRELENCMLDFETAINGKRDAEENALNLREELENATNDLVALQAERDEALREQGDMEIEFENLRREAQNEIDALEYEADQRNEDIQRLQDELNDRSENFEALQEEMRKMSEAVVRLEDEQDNKLRRIQDLEQELESSNKELEELESKLVEANDKNQRLSIQQESSQGEIAFLREEQETDKIRIGDLEAALANAEQSIREEKERAKEIDNRLQQERHQREVVANQEKEEVQQFVNELNREASTAKDEVRRLRKNLSSREVEATEWKERLMELENNLREALGDLNGTRSSLLKSIAKMQRELENTIRDLDTSKASLNEKDRIIKQRDELLESHALESRKLAELIEKERMAHRNTKAQFETFQKNHQHLSRTASTQDVRIAELESTRGQDRKRISMLEQAARDQLTERNQLLLILWQKLSAICGREWTNDNALIDRQVLPSLEVIANRLPGFSRNLLAAVKAIEGIISGFQSKIKAVERDLSRDYQNLENNLDVRTKKLDRLETMVRNSIATGPVSAQDKSNRVLKLEEYCRQLKVEIATLRTANDVRSRSSYSTANNAEAIIPGDPGSPSPSVPRGPGDRDRDRVKTSYGTKPIRPATVTRSSTASGAPSSSGGGLMDIALSDENSSAHNNDNRWLFRLRDMEYKLKMEREGRNQDRQAARQRLSGLESENRGLRERARRVAEDEGLE</sequence>
<feature type="compositionally biased region" description="Basic and acidic residues" evidence="4">
    <location>
        <begin position="472"/>
        <end position="485"/>
    </location>
</feature>
<evidence type="ECO:0000259" key="5">
    <source>
        <dbReference type="Pfam" id="PF07989"/>
    </source>
</evidence>
<evidence type="ECO:0000313" key="7">
    <source>
        <dbReference type="EMBL" id="KAK0382660.1"/>
    </source>
</evidence>
<feature type="compositionally biased region" description="Basic and acidic residues" evidence="4">
    <location>
        <begin position="1417"/>
        <end position="1427"/>
    </location>
</feature>
<feature type="compositionally biased region" description="Basic and acidic residues" evidence="4">
    <location>
        <begin position="1345"/>
        <end position="1354"/>
    </location>
</feature>
<feature type="compositionally biased region" description="Low complexity" evidence="4">
    <location>
        <begin position="1370"/>
        <end position="1379"/>
    </location>
</feature>
<feature type="compositionally biased region" description="Basic and acidic residues" evidence="4">
    <location>
        <begin position="1437"/>
        <end position="1456"/>
    </location>
</feature>
<name>A0AA39G8J8_SARSR</name>
<dbReference type="InterPro" id="IPR012943">
    <property type="entry name" value="Cnn_1N"/>
</dbReference>
<dbReference type="GO" id="GO:0005794">
    <property type="term" value="C:Golgi apparatus"/>
    <property type="evidence" value="ECO:0007669"/>
    <property type="project" value="TreeGrafter"/>
</dbReference>
<evidence type="ECO:0000256" key="3">
    <source>
        <dbReference type="SAM" id="Coils"/>
    </source>
</evidence>
<dbReference type="EMBL" id="JAPDFR010000011">
    <property type="protein sequence ID" value="KAK0382660.1"/>
    <property type="molecule type" value="Genomic_DNA"/>
</dbReference>
<keyword evidence="3" id="KW-0175">Coiled coil</keyword>
<evidence type="ECO:0000259" key="6">
    <source>
        <dbReference type="Pfam" id="PF12808"/>
    </source>
</evidence>
<evidence type="ECO:0008006" key="9">
    <source>
        <dbReference type="Google" id="ProtNLM"/>
    </source>
</evidence>
<dbReference type="PANTHER" id="PTHR19327">
    <property type="entry name" value="GOLGIN"/>
    <property type="match status" value="1"/>
</dbReference>
<feature type="region of interest" description="Disordered" evidence="4">
    <location>
        <begin position="618"/>
        <end position="641"/>
    </location>
</feature>
<evidence type="ECO:0000256" key="2">
    <source>
        <dbReference type="ARBA" id="ARBA00022490"/>
    </source>
</evidence>
<accession>A0AA39G8J8</accession>
<keyword evidence="2" id="KW-0963">Cytoplasm</keyword>
<dbReference type="GO" id="GO:0048193">
    <property type="term" value="P:Golgi vesicle transport"/>
    <property type="evidence" value="ECO:0007669"/>
    <property type="project" value="TreeGrafter"/>
</dbReference>
<feature type="domain" description="Mto1-like Mto2p-binding" evidence="6">
    <location>
        <begin position="1402"/>
        <end position="1443"/>
    </location>
</feature>
<comment type="subcellular location">
    <subcellularLocation>
        <location evidence="1">Cytoplasm</location>
    </subcellularLocation>
</comment>
<dbReference type="GO" id="GO:0005815">
    <property type="term" value="C:microtubule organizing center"/>
    <property type="evidence" value="ECO:0007669"/>
    <property type="project" value="InterPro"/>
</dbReference>
<feature type="compositionally biased region" description="Polar residues" evidence="4">
    <location>
        <begin position="197"/>
        <end position="210"/>
    </location>
</feature>
<dbReference type="Pfam" id="PF07989">
    <property type="entry name" value="Cnn_1N"/>
    <property type="match status" value="1"/>
</dbReference>
<feature type="compositionally biased region" description="Basic and acidic residues" evidence="4">
    <location>
        <begin position="716"/>
        <end position="728"/>
    </location>
</feature>
<reference evidence="7" key="1">
    <citation type="submission" date="2022-10" db="EMBL/GenBank/DDBJ databases">
        <title>Determination and structural analysis of whole genome sequence of Sarocladium strictum F4-1.</title>
        <authorList>
            <person name="Hu L."/>
            <person name="Jiang Y."/>
        </authorList>
    </citation>
    <scope>NUCLEOTIDE SEQUENCE</scope>
    <source>
        <strain evidence="7">F4-1</strain>
    </source>
</reference>
<feature type="region of interest" description="Disordered" evidence="4">
    <location>
        <begin position="716"/>
        <end position="749"/>
    </location>
</feature>
<evidence type="ECO:0000256" key="4">
    <source>
        <dbReference type="SAM" id="MobiDB-lite"/>
    </source>
</evidence>
<protein>
    <recommendedName>
        <fullName evidence="9">Anucleate primary sterigmata protein B</fullName>
    </recommendedName>
</protein>
<feature type="compositionally biased region" description="Polar residues" evidence="4">
    <location>
        <begin position="36"/>
        <end position="48"/>
    </location>
</feature>
<feature type="region of interest" description="Disordered" evidence="4">
    <location>
        <begin position="1"/>
        <end position="265"/>
    </location>
</feature>
<evidence type="ECO:0000256" key="1">
    <source>
        <dbReference type="ARBA" id="ARBA00004496"/>
    </source>
</evidence>
<feature type="coiled-coil region" evidence="3">
    <location>
        <begin position="644"/>
        <end position="699"/>
    </location>
</feature>
<feature type="compositionally biased region" description="Polar residues" evidence="4">
    <location>
        <begin position="143"/>
        <end position="158"/>
    </location>
</feature>
<dbReference type="InterPro" id="IPR024545">
    <property type="entry name" value="Mto1-like_Mto2p-bd"/>
</dbReference>
<feature type="region of interest" description="Disordered" evidence="4">
    <location>
        <begin position="382"/>
        <end position="404"/>
    </location>
</feature>
<feature type="compositionally biased region" description="Basic and acidic residues" evidence="4">
    <location>
        <begin position="77"/>
        <end position="87"/>
    </location>
</feature>
<comment type="caution">
    <text evidence="7">The sequence shown here is derived from an EMBL/GenBank/DDBJ whole genome shotgun (WGS) entry which is preliminary data.</text>
</comment>
<proteinExistence type="predicted"/>
<feature type="compositionally biased region" description="Polar residues" evidence="4">
    <location>
        <begin position="386"/>
        <end position="404"/>
    </location>
</feature>
<feature type="region of interest" description="Disordered" evidence="4">
    <location>
        <begin position="1314"/>
        <end position="1398"/>
    </location>
</feature>
<dbReference type="GO" id="GO:0031267">
    <property type="term" value="F:small GTPase binding"/>
    <property type="evidence" value="ECO:0007669"/>
    <property type="project" value="TreeGrafter"/>
</dbReference>
<feature type="region of interest" description="Disordered" evidence="4">
    <location>
        <begin position="472"/>
        <end position="505"/>
    </location>
</feature>
<dbReference type="PANTHER" id="PTHR19327:SF0">
    <property type="entry name" value="GOLGIN SUBFAMILY A MEMBER 4"/>
    <property type="match status" value="1"/>
</dbReference>
<feature type="coiled-coil region" evidence="3">
    <location>
        <begin position="571"/>
        <end position="598"/>
    </location>
</feature>
<feature type="region of interest" description="Disordered" evidence="4">
    <location>
        <begin position="330"/>
        <end position="351"/>
    </location>
</feature>
<feature type="compositionally biased region" description="Low complexity" evidence="4">
    <location>
        <begin position="123"/>
        <end position="132"/>
    </location>
</feature>